<keyword evidence="6" id="KW-1185">Reference proteome</keyword>
<name>A0ABP4G7L2_9PSEU</name>
<reference evidence="6" key="1">
    <citation type="journal article" date="2019" name="Int. J. Syst. Evol. Microbiol.">
        <title>The Global Catalogue of Microorganisms (GCM) 10K type strain sequencing project: providing services to taxonomists for standard genome sequencing and annotation.</title>
        <authorList>
            <consortium name="The Broad Institute Genomics Platform"/>
            <consortium name="The Broad Institute Genome Sequencing Center for Infectious Disease"/>
            <person name="Wu L."/>
            <person name="Ma J."/>
        </authorList>
    </citation>
    <scope>NUCLEOTIDE SEQUENCE [LARGE SCALE GENOMIC DNA]</scope>
    <source>
        <strain evidence="6">JCM 13022</strain>
    </source>
</reference>
<evidence type="ECO:0000256" key="1">
    <source>
        <dbReference type="ARBA" id="ARBA00001933"/>
    </source>
</evidence>
<dbReference type="PANTHER" id="PTHR11808:SF15">
    <property type="entry name" value="CYSTATHIONINE GAMMA-LYASE"/>
    <property type="match status" value="1"/>
</dbReference>
<dbReference type="Gene3D" id="3.90.1150.10">
    <property type="entry name" value="Aspartate Aminotransferase, domain 1"/>
    <property type="match status" value="1"/>
</dbReference>
<sequence length="358" mass="36945">MVGPATVGRVNESWSARTRAILAGRPDAGDGNPANVPLVPASALGLDYSREVGTPTWAAFEEAVGALEGGTATAYASGMATVTAVLDLLPAGATIAVPVYSYAGTRGALDHAQQQGKLTVRRLEPTDTDAWIAAAAEADVLWLESPTNPTLDVMDLDAILTAARSSDRAPLTVVDNTFATPLGQQPLGKGADVVVHSVTKFIGGHSDLLLGVAVTARDDLSTSLRDARTRTGATPGTFEAWLALRGLRTLGVRLAEASKTASLLAERLAAHPAVARVRYPGTGAMVSFDLADGDAAERLCANLKLIHNATSLGGVESTIERRAHLPGDAHVPDGLLRLSVGLEDPDDLWGDVSAGLGG</sequence>
<dbReference type="Gene3D" id="3.40.640.10">
    <property type="entry name" value="Type I PLP-dependent aspartate aminotransferase-like (Major domain)"/>
    <property type="match status" value="1"/>
</dbReference>
<organism evidence="5 6">
    <name type="scientific">Prauserella alba</name>
    <dbReference type="NCBI Taxonomy" id="176898"/>
    <lineage>
        <taxon>Bacteria</taxon>
        <taxon>Bacillati</taxon>
        <taxon>Actinomycetota</taxon>
        <taxon>Actinomycetes</taxon>
        <taxon>Pseudonocardiales</taxon>
        <taxon>Pseudonocardiaceae</taxon>
        <taxon>Prauserella</taxon>
    </lineage>
</organism>
<dbReference type="PIRSF" id="PIRSF001434">
    <property type="entry name" value="CGS"/>
    <property type="match status" value="1"/>
</dbReference>
<evidence type="ECO:0000256" key="2">
    <source>
        <dbReference type="ARBA" id="ARBA00009077"/>
    </source>
</evidence>
<dbReference type="InterPro" id="IPR015424">
    <property type="entry name" value="PyrdxlP-dep_Trfase"/>
</dbReference>
<dbReference type="InterPro" id="IPR000277">
    <property type="entry name" value="Cys/Met-Metab_PyrdxlP-dep_enz"/>
</dbReference>
<dbReference type="EMBL" id="BAAALM010000015">
    <property type="protein sequence ID" value="GAA1212891.1"/>
    <property type="molecule type" value="Genomic_DNA"/>
</dbReference>
<keyword evidence="5" id="KW-0808">Transferase</keyword>
<comment type="caution">
    <text evidence="5">The sequence shown here is derived from an EMBL/GenBank/DDBJ whole genome shotgun (WGS) entry which is preliminary data.</text>
</comment>
<comment type="similarity">
    <text evidence="2 4">Belongs to the trans-sulfuration enzymes family.</text>
</comment>
<dbReference type="Proteomes" id="UP001500467">
    <property type="component" value="Unassembled WGS sequence"/>
</dbReference>
<dbReference type="InterPro" id="IPR015422">
    <property type="entry name" value="PyrdxlP-dep_Trfase_small"/>
</dbReference>
<protein>
    <submittedName>
        <fullName evidence="5">PLP-dependent transferase</fullName>
    </submittedName>
</protein>
<evidence type="ECO:0000313" key="5">
    <source>
        <dbReference type="EMBL" id="GAA1212891.1"/>
    </source>
</evidence>
<evidence type="ECO:0000256" key="4">
    <source>
        <dbReference type="RuleBase" id="RU362118"/>
    </source>
</evidence>
<dbReference type="GO" id="GO:0016740">
    <property type="term" value="F:transferase activity"/>
    <property type="evidence" value="ECO:0007669"/>
    <property type="project" value="UniProtKB-KW"/>
</dbReference>
<dbReference type="Pfam" id="PF01053">
    <property type="entry name" value="Cys_Met_Meta_PP"/>
    <property type="match status" value="1"/>
</dbReference>
<evidence type="ECO:0000256" key="3">
    <source>
        <dbReference type="ARBA" id="ARBA00022898"/>
    </source>
</evidence>
<keyword evidence="3 4" id="KW-0663">Pyridoxal phosphate</keyword>
<gene>
    <name evidence="5" type="ORF">GCM10009675_37890</name>
</gene>
<comment type="cofactor">
    <cofactor evidence="1 4">
        <name>pyridoxal 5'-phosphate</name>
        <dbReference type="ChEBI" id="CHEBI:597326"/>
    </cofactor>
</comment>
<accession>A0ABP4G7L2</accession>
<dbReference type="InterPro" id="IPR015421">
    <property type="entry name" value="PyrdxlP-dep_Trfase_major"/>
</dbReference>
<dbReference type="PANTHER" id="PTHR11808">
    <property type="entry name" value="TRANS-SULFURATION ENZYME FAMILY MEMBER"/>
    <property type="match status" value="1"/>
</dbReference>
<proteinExistence type="inferred from homology"/>
<evidence type="ECO:0000313" key="6">
    <source>
        <dbReference type="Proteomes" id="UP001500467"/>
    </source>
</evidence>
<dbReference type="SUPFAM" id="SSF53383">
    <property type="entry name" value="PLP-dependent transferases"/>
    <property type="match status" value="1"/>
</dbReference>